<keyword evidence="2" id="KW-1185">Reference proteome</keyword>
<accession>A0A392QYM4</accession>
<dbReference type="EMBL" id="LXQA010169473">
    <property type="protein sequence ID" value="MCI28984.1"/>
    <property type="molecule type" value="Genomic_DNA"/>
</dbReference>
<dbReference type="AlphaFoldDB" id="A0A392QYM4"/>
<reference evidence="1 2" key="1">
    <citation type="journal article" date="2018" name="Front. Plant Sci.">
        <title>Red Clover (Trifolium pratense) and Zigzag Clover (T. medium) - A Picture of Genomic Similarities and Differences.</title>
        <authorList>
            <person name="Dluhosova J."/>
            <person name="Istvanek J."/>
            <person name="Nedelnik J."/>
            <person name="Repkova J."/>
        </authorList>
    </citation>
    <scope>NUCLEOTIDE SEQUENCE [LARGE SCALE GENOMIC DNA]</scope>
    <source>
        <strain evidence="2">cv. 10/8</strain>
        <tissue evidence="1">Leaf</tissue>
    </source>
</reference>
<sequence>MPTTTCAENSASSITLKVDTKSVDVSRKQPLSIAKRLLVEPLIKPSNMQWSFAICASLPPILTDSQSNCGFCDFHAIVIAGSTYVLAIPPKPPDLLLISKFTCCLFLPVSYIRSVERPPPKPPDIEASAATP</sequence>
<evidence type="ECO:0000313" key="1">
    <source>
        <dbReference type="EMBL" id="MCI28984.1"/>
    </source>
</evidence>
<proteinExistence type="predicted"/>
<protein>
    <submittedName>
        <fullName evidence="1">Uncharacterized protein</fullName>
    </submittedName>
</protein>
<organism evidence="1 2">
    <name type="scientific">Trifolium medium</name>
    <dbReference type="NCBI Taxonomy" id="97028"/>
    <lineage>
        <taxon>Eukaryota</taxon>
        <taxon>Viridiplantae</taxon>
        <taxon>Streptophyta</taxon>
        <taxon>Embryophyta</taxon>
        <taxon>Tracheophyta</taxon>
        <taxon>Spermatophyta</taxon>
        <taxon>Magnoliopsida</taxon>
        <taxon>eudicotyledons</taxon>
        <taxon>Gunneridae</taxon>
        <taxon>Pentapetalae</taxon>
        <taxon>rosids</taxon>
        <taxon>fabids</taxon>
        <taxon>Fabales</taxon>
        <taxon>Fabaceae</taxon>
        <taxon>Papilionoideae</taxon>
        <taxon>50 kb inversion clade</taxon>
        <taxon>NPAAA clade</taxon>
        <taxon>Hologalegina</taxon>
        <taxon>IRL clade</taxon>
        <taxon>Trifolieae</taxon>
        <taxon>Trifolium</taxon>
    </lineage>
</organism>
<name>A0A392QYM4_9FABA</name>
<evidence type="ECO:0000313" key="2">
    <source>
        <dbReference type="Proteomes" id="UP000265520"/>
    </source>
</evidence>
<dbReference type="Proteomes" id="UP000265520">
    <property type="component" value="Unassembled WGS sequence"/>
</dbReference>
<comment type="caution">
    <text evidence="1">The sequence shown here is derived from an EMBL/GenBank/DDBJ whole genome shotgun (WGS) entry which is preliminary data.</text>
</comment>